<dbReference type="InterPro" id="IPR036188">
    <property type="entry name" value="FAD/NAD-bd_sf"/>
</dbReference>
<reference evidence="6 7" key="1">
    <citation type="submission" date="2016-03" db="EMBL/GenBank/DDBJ databases">
        <title>Draft genome sequence of Paenibacillus glacialis DSM 22343.</title>
        <authorList>
            <person name="Shin S.-K."/>
            <person name="Yi H."/>
        </authorList>
    </citation>
    <scope>NUCLEOTIDE SEQUENCE [LARGE SCALE GENOMIC DNA]</scope>
    <source>
        <strain evidence="6 7">DSM 22343</strain>
    </source>
</reference>
<dbReference type="AlphaFoldDB" id="A0A162LWJ7"/>
<sequence>MKFVKQCSRYIIGVMVIVLIVQLAAPSMMGTTISAKAPCGTGCSSYDVVVIGSEIQGSLLAKEARRLGLDVLILDPRSKPGGQFMQGQMHVLDEPNDKKRRSLVQGDIKKLYDGYKAGSIRKEASFNRYYQSVIKDIPIRSGIVIESVNVVPLKQDKSLKSITYRAKDGMKYTVAAKYFVENTDFNALTSKLDVKRIPGMESIYNGKKPDYMAATLVLKFKNVNWNKLHQAVLKDYPLTNVEKKYGQNTYVDWDYATGFSNITYKYKPLDPQLMLRGINSTYQKDGQVIMNALLIFDVDPANPKSIESAMKKAKAEAPGVLKFLRNNIPGYANAQLNGFPEYLYIRDYNRFETEYILDYPDLMSNKMFWDNVSIASYATDLQGTTKMRKGLSFGKPDRYGIPLRSFELKSYENVLVVGSNLGATIKAYGSARIMPNTALAGQTMGIILGKELKNKRLRELTSSDFVRIHKYLQKDYGIKLQR</sequence>
<keyword evidence="2" id="KW-0479">Metal-binding</keyword>
<organism evidence="6 7">
    <name type="scientific">Paenibacillus glacialis</name>
    <dbReference type="NCBI Taxonomy" id="494026"/>
    <lineage>
        <taxon>Bacteria</taxon>
        <taxon>Bacillati</taxon>
        <taxon>Bacillota</taxon>
        <taxon>Bacilli</taxon>
        <taxon>Bacillales</taxon>
        <taxon>Paenibacillaceae</taxon>
        <taxon>Paenibacillus</taxon>
    </lineage>
</organism>
<keyword evidence="7" id="KW-1185">Reference proteome</keyword>
<keyword evidence="1" id="KW-0004">4Fe-4S</keyword>
<evidence type="ECO:0000256" key="1">
    <source>
        <dbReference type="ARBA" id="ARBA00022485"/>
    </source>
</evidence>
<dbReference type="PANTHER" id="PTHR43498:SF1">
    <property type="entry name" value="COB--COM HETERODISULFIDE REDUCTASE IRON-SULFUR SUBUNIT A"/>
    <property type="match status" value="1"/>
</dbReference>
<dbReference type="GO" id="GO:0016491">
    <property type="term" value="F:oxidoreductase activity"/>
    <property type="evidence" value="ECO:0007669"/>
    <property type="project" value="UniProtKB-KW"/>
</dbReference>
<dbReference type="PANTHER" id="PTHR43498">
    <property type="entry name" value="FERREDOXIN:COB-COM HETERODISULFIDE REDUCTASE SUBUNIT A"/>
    <property type="match status" value="1"/>
</dbReference>
<keyword evidence="4" id="KW-0408">Iron</keyword>
<name>A0A162LWJ7_9BACL</name>
<dbReference type="Pfam" id="PF12831">
    <property type="entry name" value="FAD_oxidored"/>
    <property type="match status" value="1"/>
</dbReference>
<dbReference type="RefSeq" id="WP_068535396.1">
    <property type="nucleotide sequence ID" value="NZ_LVJH01000034.1"/>
</dbReference>
<keyword evidence="5" id="KW-0411">Iron-sulfur</keyword>
<evidence type="ECO:0000256" key="4">
    <source>
        <dbReference type="ARBA" id="ARBA00023004"/>
    </source>
</evidence>
<keyword evidence="3" id="KW-0560">Oxidoreductase</keyword>
<protein>
    <recommendedName>
        <fullName evidence="8">FAD-dependent oxidoreductase</fullName>
    </recommendedName>
</protein>
<dbReference type="Gene3D" id="3.50.50.60">
    <property type="entry name" value="FAD/NAD(P)-binding domain"/>
    <property type="match status" value="1"/>
</dbReference>
<dbReference type="SUPFAM" id="SSF51905">
    <property type="entry name" value="FAD/NAD(P)-binding domain"/>
    <property type="match status" value="1"/>
</dbReference>
<accession>A0A162LWJ7</accession>
<dbReference type="GO" id="GO:0051539">
    <property type="term" value="F:4 iron, 4 sulfur cluster binding"/>
    <property type="evidence" value="ECO:0007669"/>
    <property type="project" value="UniProtKB-KW"/>
</dbReference>
<evidence type="ECO:0000256" key="5">
    <source>
        <dbReference type="ARBA" id="ARBA00023014"/>
    </source>
</evidence>
<dbReference type="Proteomes" id="UP000076967">
    <property type="component" value="Unassembled WGS sequence"/>
</dbReference>
<evidence type="ECO:0000256" key="3">
    <source>
        <dbReference type="ARBA" id="ARBA00023002"/>
    </source>
</evidence>
<dbReference type="GO" id="GO:0046872">
    <property type="term" value="F:metal ion binding"/>
    <property type="evidence" value="ECO:0007669"/>
    <property type="project" value="UniProtKB-KW"/>
</dbReference>
<evidence type="ECO:0008006" key="8">
    <source>
        <dbReference type="Google" id="ProtNLM"/>
    </source>
</evidence>
<evidence type="ECO:0000313" key="6">
    <source>
        <dbReference type="EMBL" id="OAB40807.1"/>
    </source>
</evidence>
<dbReference type="InterPro" id="IPR039650">
    <property type="entry name" value="HdrA-like"/>
</dbReference>
<evidence type="ECO:0000256" key="2">
    <source>
        <dbReference type="ARBA" id="ARBA00022723"/>
    </source>
</evidence>
<dbReference type="EMBL" id="LVJH01000034">
    <property type="protein sequence ID" value="OAB40807.1"/>
    <property type="molecule type" value="Genomic_DNA"/>
</dbReference>
<comment type="caution">
    <text evidence="6">The sequence shown here is derived from an EMBL/GenBank/DDBJ whole genome shotgun (WGS) entry which is preliminary data.</text>
</comment>
<proteinExistence type="predicted"/>
<gene>
    <name evidence="6" type="ORF">PGLA_17710</name>
</gene>
<evidence type="ECO:0000313" key="7">
    <source>
        <dbReference type="Proteomes" id="UP000076967"/>
    </source>
</evidence>
<dbReference type="STRING" id="494026.PGLA_17710"/>